<organism evidence="2 3">
    <name type="scientific">Cricetulus griseus</name>
    <name type="common">Chinese hamster</name>
    <name type="synonym">Cricetulus barabensis griseus</name>
    <dbReference type="NCBI Taxonomy" id="10029"/>
    <lineage>
        <taxon>Eukaryota</taxon>
        <taxon>Metazoa</taxon>
        <taxon>Chordata</taxon>
        <taxon>Craniata</taxon>
        <taxon>Vertebrata</taxon>
        <taxon>Euteleostomi</taxon>
        <taxon>Mammalia</taxon>
        <taxon>Eutheria</taxon>
        <taxon>Euarchontoglires</taxon>
        <taxon>Glires</taxon>
        <taxon>Rodentia</taxon>
        <taxon>Myomorpha</taxon>
        <taxon>Muroidea</taxon>
        <taxon>Cricetidae</taxon>
        <taxon>Cricetinae</taxon>
        <taxon>Cricetulus</taxon>
    </lineage>
</organism>
<dbReference type="InParanoid" id="G3H1I7"/>
<gene>
    <name evidence="2" type="ORF">I79_004012</name>
</gene>
<reference evidence="3" key="1">
    <citation type="journal article" date="2011" name="Nat. Biotechnol.">
        <title>The genomic sequence of the Chinese hamster ovary (CHO)-K1 cell line.</title>
        <authorList>
            <person name="Xu X."/>
            <person name="Nagarajan H."/>
            <person name="Lewis N.E."/>
            <person name="Pan S."/>
            <person name="Cai Z."/>
            <person name="Liu X."/>
            <person name="Chen W."/>
            <person name="Xie M."/>
            <person name="Wang W."/>
            <person name="Hammond S."/>
            <person name="Andersen M.R."/>
            <person name="Neff N."/>
            <person name="Passarelli B."/>
            <person name="Koh W."/>
            <person name="Fan H.C."/>
            <person name="Wang J."/>
            <person name="Gui Y."/>
            <person name="Lee K.H."/>
            <person name="Betenbaugh M.J."/>
            <person name="Quake S.R."/>
            <person name="Famili I."/>
            <person name="Palsson B.O."/>
            <person name="Wang J."/>
        </authorList>
    </citation>
    <scope>NUCLEOTIDE SEQUENCE [LARGE SCALE GENOMIC DNA]</scope>
    <source>
        <strain evidence="3">CHO K1 cell line</strain>
    </source>
</reference>
<sequence length="71" mass="8100">MERPRSLRAWTFSFSASSLVCCSTLCSSRISSIDTCWRGVSLSFSKSCKTGRFEQLPVKSRIENLQTNRFQ</sequence>
<evidence type="ECO:0000313" key="2">
    <source>
        <dbReference type="EMBL" id="EGV94660.1"/>
    </source>
</evidence>
<accession>G3H1I7</accession>
<dbReference type="EMBL" id="JH000106">
    <property type="protein sequence ID" value="EGV94660.1"/>
    <property type="molecule type" value="Genomic_DNA"/>
</dbReference>
<evidence type="ECO:0000313" key="3">
    <source>
        <dbReference type="Proteomes" id="UP000001075"/>
    </source>
</evidence>
<dbReference type="Proteomes" id="UP000001075">
    <property type="component" value="Unassembled WGS sequence"/>
</dbReference>
<name>G3H1I7_CRIGR</name>
<protein>
    <recommendedName>
        <fullName evidence="4">Secreted protein</fullName>
    </recommendedName>
</protein>
<keyword evidence="1" id="KW-0732">Signal</keyword>
<proteinExistence type="predicted"/>
<feature type="chain" id="PRO_5003444161" description="Secreted protein" evidence="1">
    <location>
        <begin position="23"/>
        <end position="71"/>
    </location>
</feature>
<evidence type="ECO:0000256" key="1">
    <source>
        <dbReference type="SAM" id="SignalP"/>
    </source>
</evidence>
<feature type="signal peptide" evidence="1">
    <location>
        <begin position="1"/>
        <end position="22"/>
    </location>
</feature>
<dbReference type="AlphaFoldDB" id="G3H1I7"/>
<evidence type="ECO:0008006" key="4">
    <source>
        <dbReference type="Google" id="ProtNLM"/>
    </source>
</evidence>